<reference evidence="1 2" key="1">
    <citation type="submission" date="2019-05" db="EMBL/GenBank/DDBJ databases">
        <title>Another draft genome of Portunus trituberculatus and its Hox gene families provides insights of decapod evolution.</title>
        <authorList>
            <person name="Jeong J.-H."/>
            <person name="Song I."/>
            <person name="Kim S."/>
            <person name="Choi T."/>
            <person name="Kim D."/>
            <person name="Ryu S."/>
            <person name="Kim W."/>
        </authorList>
    </citation>
    <scope>NUCLEOTIDE SEQUENCE [LARGE SCALE GENOMIC DNA]</scope>
    <source>
        <tissue evidence="1">Muscle</tissue>
    </source>
</reference>
<name>A0A5B7JNR2_PORTR</name>
<dbReference type="EMBL" id="VSRR010114149">
    <property type="protein sequence ID" value="MPC98450.1"/>
    <property type="molecule type" value="Genomic_DNA"/>
</dbReference>
<organism evidence="1 2">
    <name type="scientific">Portunus trituberculatus</name>
    <name type="common">Swimming crab</name>
    <name type="synonym">Neptunus trituberculatus</name>
    <dbReference type="NCBI Taxonomy" id="210409"/>
    <lineage>
        <taxon>Eukaryota</taxon>
        <taxon>Metazoa</taxon>
        <taxon>Ecdysozoa</taxon>
        <taxon>Arthropoda</taxon>
        <taxon>Crustacea</taxon>
        <taxon>Multicrustacea</taxon>
        <taxon>Malacostraca</taxon>
        <taxon>Eumalacostraca</taxon>
        <taxon>Eucarida</taxon>
        <taxon>Decapoda</taxon>
        <taxon>Pleocyemata</taxon>
        <taxon>Brachyura</taxon>
        <taxon>Eubrachyura</taxon>
        <taxon>Portunoidea</taxon>
        <taxon>Portunidae</taxon>
        <taxon>Portuninae</taxon>
        <taxon>Portunus</taxon>
    </lineage>
</organism>
<evidence type="ECO:0000313" key="2">
    <source>
        <dbReference type="Proteomes" id="UP000324222"/>
    </source>
</evidence>
<dbReference type="AlphaFoldDB" id="A0A5B7JNR2"/>
<evidence type="ECO:0000313" key="1">
    <source>
        <dbReference type="EMBL" id="MPC98450.1"/>
    </source>
</evidence>
<proteinExistence type="predicted"/>
<keyword evidence="2" id="KW-1185">Reference proteome</keyword>
<dbReference type="Proteomes" id="UP000324222">
    <property type="component" value="Unassembled WGS sequence"/>
</dbReference>
<accession>A0A5B7JNR2</accession>
<comment type="caution">
    <text evidence="1">The sequence shown here is derived from an EMBL/GenBank/DDBJ whole genome shotgun (WGS) entry which is preliminary data.</text>
</comment>
<gene>
    <name evidence="1" type="ORF">E2C01_093821</name>
</gene>
<protein>
    <submittedName>
        <fullName evidence="1">Uncharacterized protein</fullName>
    </submittedName>
</protein>
<sequence>MSRELRKCKRLVQTMPVDMTEYYGKWRDSIAIILHVTDFGLVSLRAEDTRICLL</sequence>